<feature type="region of interest" description="Disordered" evidence="1">
    <location>
        <begin position="61"/>
        <end position="84"/>
    </location>
</feature>
<gene>
    <name evidence="3" type="ORF">RND81_02G055200</name>
</gene>
<feature type="domain" description="DUF4378" evidence="2">
    <location>
        <begin position="221"/>
        <end position="366"/>
    </location>
</feature>
<sequence length="375" mass="43504">MAINSTNSSTTNNNQGSPRRLFELLEEKQEPFVLEIYLIERGCRRKRLEFNQSGHNIGCFSTTQNDENPSNKYLKKSSDNQPANNVMKSSIQFSSIAKSLYSKIVLVNGVLKSKHGSKKKKKKGRWKETEGMEPRRCSTMSKTWSETDTDRESISSPANYETTHNKLMGPKRVMGQWRFAEENKQFSPDSVLDEIDLLQAIPVYSVKQNQQEPPTASRIRLQKKLSDDSILTASLWEMLEEAENEHPKRLRNKSFPKYMNSMKAMLQTRQLLFDCVRDAVETRNNSEKQRTIRREKGLMGPEEIGKIMCSNLKTWSKLSANETSTKRLLKTDLLSSSEKEWREFNEWKREIAMEIGNDVFDETMDEIVRDMVDQF</sequence>
<evidence type="ECO:0000259" key="2">
    <source>
        <dbReference type="Pfam" id="PF14309"/>
    </source>
</evidence>
<comment type="caution">
    <text evidence="3">The sequence shown here is derived from an EMBL/GenBank/DDBJ whole genome shotgun (WGS) entry which is preliminary data.</text>
</comment>
<feature type="compositionally biased region" description="Basic and acidic residues" evidence="1">
    <location>
        <begin position="126"/>
        <end position="136"/>
    </location>
</feature>
<organism evidence="3 4">
    <name type="scientific">Saponaria officinalis</name>
    <name type="common">Common soapwort</name>
    <name type="synonym">Lychnis saponaria</name>
    <dbReference type="NCBI Taxonomy" id="3572"/>
    <lineage>
        <taxon>Eukaryota</taxon>
        <taxon>Viridiplantae</taxon>
        <taxon>Streptophyta</taxon>
        <taxon>Embryophyta</taxon>
        <taxon>Tracheophyta</taxon>
        <taxon>Spermatophyta</taxon>
        <taxon>Magnoliopsida</taxon>
        <taxon>eudicotyledons</taxon>
        <taxon>Gunneridae</taxon>
        <taxon>Pentapetalae</taxon>
        <taxon>Caryophyllales</taxon>
        <taxon>Caryophyllaceae</taxon>
        <taxon>Caryophylleae</taxon>
        <taxon>Saponaria</taxon>
    </lineage>
</organism>
<dbReference type="AlphaFoldDB" id="A0AAW1MN91"/>
<dbReference type="Pfam" id="PF14309">
    <property type="entry name" value="DUF4378"/>
    <property type="match status" value="1"/>
</dbReference>
<feature type="compositionally biased region" description="Polar residues" evidence="1">
    <location>
        <begin position="61"/>
        <end position="71"/>
    </location>
</feature>
<dbReference type="PANTHER" id="PTHR37613:SF4">
    <property type="entry name" value="DUF4378 DOMAIN-CONTAINING PROTEIN"/>
    <property type="match status" value="1"/>
</dbReference>
<evidence type="ECO:0000256" key="1">
    <source>
        <dbReference type="SAM" id="MobiDB-lite"/>
    </source>
</evidence>
<protein>
    <recommendedName>
        <fullName evidence="2">DUF4378 domain-containing protein</fullName>
    </recommendedName>
</protein>
<keyword evidence="4" id="KW-1185">Reference proteome</keyword>
<dbReference type="EMBL" id="JBDFQZ010000002">
    <property type="protein sequence ID" value="KAK9748411.1"/>
    <property type="molecule type" value="Genomic_DNA"/>
</dbReference>
<accession>A0AAW1MN91</accession>
<feature type="region of interest" description="Disordered" evidence="1">
    <location>
        <begin position="116"/>
        <end position="164"/>
    </location>
</feature>
<dbReference type="Proteomes" id="UP001443914">
    <property type="component" value="Unassembled WGS sequence"/>
</dbReference>
<dbReference type="PANTHER" id="PTHR37613">
    <property type="entry name" value="DUF4378 DOMAIN PROTEIN"/>
    <property type="match status" value="1"/>
</dbReference>
<evidence type="ECO:0000313" key="3">
    <source>
        <dbReference type="EMBL" id="KAK9748411.1"/>
    </source>
</evidence>
<name>A0AAW1MN91_SAPOF</name>
<proteinExistence type="predicted"/>
<dbReference type="InterPro" id="IPR025486">
    <property type="entry name" value="DUF4378"/>
</dbReference>
<evidence type="ECO:0000313" key="4">
    <source>
        <dbReference type="Proteomes" id="UP001443914"/>
    </source>
</evidence>
<reference evidence="3" key="1">
    <citation type="submission" date="2024-03" db="EMBL/GenBank/DDBJ databases">
        <title>WGS assembly of Saponaria officinalis var. Norfolk2.</title>
        <authorList>
            <person name="Jenkins J."/>
            <person name="Shu S."/>
            <person name="Grimwood J."/>
            <person name="Barry K."/>
            <person name="Goodstein D."/>
            <person name="Schmutz J."/>
            <person name="Leebens-Mack J."/>
            <person name="Osbourn A."/>
        </authorList>
    </citation>
    <scope>NUCLEOTIDE SEQUENCE [LARGE SCALE GENOMIC DNA]</scope>
    <source>
        <strain evidence="3">JIC</strain>
    </source>
</reference>
<feature type="compositionally biased region" description="Basic residues" evidence="1">
    <location>
        <begin position="116"/>
        <end position="125"/>
    </location>
</feature>